<dbReference type="EMBL" id="JABCQG010000004">
    <property type="protein sequence ID" value="MBF0858401.1"/>
    <property type="molecule type" value="Genomic_DNA"/>
</dbReference>
<evidence type="ECO:0000313" key="2">
    <source>
        <dbReference type="Proteomes" id="UP000623107"/>
    </source>
</evidence>
<reference evidence="1 2" key="2">
    <citation type="submission" date="2020-11" db="EMBL/GenBank/DDBJ databases">
        <title>Description of novel Gluconobacter species.</title>
        <authorList>
            <person name="Cleenwerck I."/>
            <person name="Cnockaert M."/>
            <person name="Borremans W."/>
            <person name="Wieme A.D."/>
            <person name="De Vuyst L."/>
            <person name="Vandamme P."/>
        </authorList>
    </citation>
    <scope>NUCLEOTIDE SEQUENCE [LARGE SCALE GENOMIC DNA]</scope>
    <source>
        <strain evidence="1 2">LMG 31484</strain>
    </source>
</reference>
<sequence>MADVKTDYPARYYVQSDSTGYITHWYDTWDMGNIESVPPAASLLAVTEDQWNDPTVHAALGVGVKNGAIVAMTYVVPLATQAKEEMSWINQQASLASSMGETFTDAMRSYVKAIQAIANGSDTTSTALPARPDVIMV</sequence>
<proteinExistence type="predicted"/>
<comment type="caution">
    <text evidence="1">The sequence shown here is derived from an EMBL/GenBank/DDBJ whole genome shotgun (WGS) entry which is preliminary data.</text>
</comment>
<accession>A0ABR9Y3V2</accession>
<name>A0ABR9Y3V2_9PROT</name>
<reference evidence="2" key="1">
    <citation type="submission" date="2020-04" db="EMBL/GenBank/DDBJ databases">
        <title>Description of novel Gluconacetobacter.</title>
        <authorList>
            <person name="Sombolestani A."/>
        </authorList>
    </citation>
    <scope>NUCLEOTIDE SEQUENCE [LARGE SCALE GENOMIC DNA]</scope>
    <source>
        <strain evidence="2">LMG 31484</strain>
    </source>
</reference>
<protein>
    <submittedName>
        <fullName evidence="1">Uncharacterized protein</fullName>
    </submittedName>
</protein>
<organism evidence="1 2">
    <name type="scientific">Gluconobacter vitians</name>
    <dbReference type="NCBI Taxonomy" id="2728102"/>
    <lineage>
        <taxon>Bacteria</taxon>
        <taxon>Pseudomonadati</taxon>
        <taxon>Pseudomonadota</taxon>
        <taxon>Alphaproteobacteria</taxon>
        <taxon>Acetobacterales</taxon>
        <taxon>Acetobacteraceae</taxon>
        <taxon>Gluconobacter</taxon>
    </lineage>
</organism>
<evidence type="ECO:0000313" key="1">
    <source>
        <dbReference type="EMBL" id="MBF0858401.1"/>
    </source>
</evidence>
<gene>
    <name evidence="1" type="ORF">HKD24_04115</name>
</gene>
<keyword evidence="2" id="KW-1185">Reference proteome</keyword>
<dbReference type="RefSeq" id="WP_194259136.1">
    <property type="nucleotide sequence ID" value="NZ_JABCQG010000004.1"/>
</dbReference>
<dbReference type="Proteomes" id="UP000623107">
    <property type="component" value="Unassembled WGS sequence"/>
</dbReference>